<dbReference type="EMBL" id="MKGI01000079">
    <property type="protein sequence ID" value="OEL10204.1"/>
    <property type="molecule type" value="Genomic_DNA"/>
</dbReference>
<dbReference type="Proteomes" id="UP000095601">
    <property type="component" value="Unassembled WGS sequence"/>
</dbReference>
<evidence type="ECO:0000313" key="3">
    <source>
        <dbReference type="Proteomes" id="UP000095601"/>
    </source>
</evidence>
<name>A0A1E5UB98_9FLAO</name>
<accession>A0A1E5UB98</accession>
<organism evidence="2 3">
    <name type="scientific">Cloacibacterium normanense</name>
    <dbReference type="NCBI Taxonomy" id="237258"/>
    <lineage>
        <taxon>Bacteria</taxon>
        <taxon>Pseudomonadati</taxon>
        <taxon>Bacteroidota</taxon>
        <taxon>Flavobacteriia</taxon>
        <taxon>Flavobacteriales</taxon>
        <taxon>Weeksellaceae</taxon>
    </lineage>
</organism>
<feature type="region of interest" description="Disordered" evidence="1">
    <location>
        <begin position="1"/>
        <end position="35"/>
    </location>
</feature>
<keyword evidence="3" id="KW-1185">Reference proteome</keyword>
<evidence type="ECO:0000256" key="1">
    <source>
        <dbReference type="SAM" id="MobiDB-lite"/>
    </source>
</evidence>
<gene>
    <name evidence="2" type="ORF">BHF72_0898</name>
</gene>
<proteinExistence type="predicted"/>
<sequence length="110" mass="13353">MIGDKSYYQRGNKHHHESKTDHNPTPAPQFFPRSRPGSFIQKWRQEYKKYQFRFYMNFGRAGNETDAQTGQDQQNRICNFYFFGEHHQQHGDDHQDQVKCEVLKHLVFRF</sequence>
<evidence type="ECO:0000313" key="2">
    <source>
        <dbReference type="EMBL" id="OEL10204.1"/>
    </source>
</evidence>
<protein>
    <submittedName>
        <fullName evidence="2">Uncharacterized protein</fullName>
    </submittedName>
</protein>
<dbReference type="AlphaFoldDB" id="A0A1E5UB98"/>
<comment type="caution">
    <text evidence="2">The sequence shown here is derived from an EMBL/GenBank/DDBJ whole genome shotgun (WGS) entry which is preliminary data.</text>
</comment>
<reference evidence="2 3" key="1">
    <citation type="submission" date="2016-09" db="EMBL/GenBank/DDBJ databases">
        <authorList>
            <person name="Capua I."/>
            <person name="De Benedictis P."/>
            <person name="Joannis T."/>
            <person name="Lombin L.H."/>
            <person name="Cattoli G."/>
        </authorList>
    </citation>
    <scope>NUCLEOTIDE SEQUENCE [LARGE SCALE GENOMIC DNA]</scope>
    <source>
        <strain evidence="2 3">NRS-1</strain>
    </source>
</reference>